<dbReference type="EMBL" id="BARW01042452">
    <property type="protein sequence ID" value="GAJ22410.1"/>
    <property type="molecule type" value="Genomic_DNA"/>
</dbReference>
<feature type="non-terminal residue" evidence="1">
    <location>
        <position position="62"/>
    </location>
</feature>
<gene>
    <name evidence="1" type="ORF">S12H4_62902</name>
</gene>
<dbReference type="InterPro" id="IPR020568">
    <property type="entry name" value="Ribosomal_Su5_D2-typ_SF"/>
</dbReference>
<evidence type="ECO:0000313" key="1">
    <source>
        <dbReference type="EMBL" id="GAJ22410.1"/>
    </source>
</evidence>
<dbReference type="AlphaFoldDB" id="X1W1R4"/>
<dbReference type="SUPFAM" id="SSF54211">
    <property type="entry name" value="Ribosomal protein S5 domain 2-like"/>
    <property type="match status" value="1"/>
</dbReference>
<feature type="non-terminal residue" evidence="1">
    <location>
        <position position="1"/>
    </location>
</feature>
<protein>
    <submittedName>
        <fullName evidence="1">Uncharacterized protein</fullName>
    </submittedName>
</protein>
<comment type="caution">
    <text evidence="1">The sequence shown here is derived from an EMBL/GenBank/DDBJ whole genome shotgun (WGS) entry which is preliminary data.</text>
</comment>
<name>X1W1R4_9ZZZZ</name>
<reference evidence="1" key="1">
    <citation type="journal article" date="2014" name="Front. Microbiol.">
        <title>High frequency of phylogenetically diverse reductive dehalogenase-homologous genes in deep subseafloor sedimentary metagenomes.</title>
        <authorList>
            <person name="Kawai M."/>
            <person name="Futagami T."/>
            <person name="Toyoda A."/>
            <person name="Takaki Y."/>
            <person name="Nishi S."/>
            <person name="Hori S."/>
            <person name="Arai W."/>
            <person name="Tsubouchi T."/>
            <person name="Morono Y."/>
            <person name="Uchiyama I."/>
            <person name="Ito T."/>
            <person name="Fujiyama A."/>
            <person name="Inagaki F."/>
            <person name="Takami H."/>
        </authorList>
    </citation>
    <scope>NUCLEOTIDE SEQUENCE</scope>
    <source>
        <strain evidence="1">Expedition CK06-06</strain>
    </source>
</reference>
<dbReference type="Gene3D" id="3.30.230.10">
    <property type="match status" value="1"/>
</dbReference>
<organism evidence="1">
    <name type="scientific">marine sediment metagenome</name>
    <dbReference type="NCBI Taxonomy" id="412755"/>
    <lineage>
        <taxon>unclassified sequences</taxon>
        <taxon>metagenomes</taxon>
        <taxon>ecological metagenomes</taxon>
    </lineage>
</organism>
<proteinExistence type="predicted"/>
<accession>X1W1R4</accession>
<sequence length="62" mass="6144">HEFTIQLLAIDAARSGASLGVPVLLASCSALLKKSLKGGLIVVGGLNLGGGIDPIYNVTGIA</sequence>
<dbReference type="InterPro" id="IPR014721">
    <property type="entry name" value="Ribsml_uS5_D2-typ_fold_subgr"/>
</dbReference>